<dbReference type="Proteomes" id="UP000799772">
    <property type="component" value="Unassembled WGS sequence"/>
</dbReference>
<dbReference type="Pfam" id="PF22799">
    <property type="entry name" value="PIR1-like_C"/>
    <property type="match status" value="1"/>
</dbReference>
<evidence type="ECO:0000256" key="3">
    <source>
        <dbReference type="ARBA" id="ARBA00022525"/>
    </source>
</evidence>
<accession>A0A9P4I4D5</accession>
<feature type="signal peptide" evidence="6">
    <location>
        <begin position="1"/>
        <end position="17"/>
    </location>
</feature>
<dbReference type="GO" id="GO:0031505">
    <property type="term" value="P:fungal-type cell wall organization"/>
    <property type="evidence" value="ECO:0007669"/>
    <property type="project" value="TreeGrafter"/>
</dbReference>
<keyword evidence="2" id="KW-0134">Cell wall</keyword>
<dbReference type="AlphaFoldDB" id="A0A9P4I4D5"/>
<dbReference type="PANTHER" id="PTHR47254">
    <property type="entry name" value="CELL WALL MANNOPROTEIN CIS3-RELATED"/>
    <property type="match status" value="1"/>
</dbReference>
<evidence type="ECO:0000313" key="8">
    <source>
        <dbReference type="EMBL" id="KAF2094911.1"/>
    </source>
</evidence>
<keyword evidence="9" id="KW-1185">Reference proteome</keyword>
<evidence type="ECO:0000259" key="7">
    <source>
        <dbReference type="Pfam" id="PF22799"/>
    </source>
</evidence>
<evidence type="ECO:0000256" key="5">
    <source>
        <dbReference type="ARBA" id="ARBA00038219"/>
    </source>
</evidence>
<dbReference type="EMBL" id="ML978133">
    <property type="protein sequence ID" value="KAF2094911.1"/>
    <property type="molecule type" value="Genomic_DNA"/>
</dbReference>
<dbReference type="GO" id="GO:0009277">
    <property type="term" value="C:fungal-type cell wall"/>
    <property type="evidence" value="ECO:0007669"/>
    <property type="project" value="TreeGrafter"/>
</dbReference>
<dbReference type="PANTHER" id="PTHR47254:SF1">
    <property type="entry name" value="CELL WALL MANNOPROTEIN CIS3-RELATED"/>
    <property type="match status" value="1"/>
</dbReference>
<evidence type="ECO:0000256" key="6">
    <source>
        <dbReference type="SAM" id="SignalP"/>
    </source>
</evidence>
<keyword evidence="4 6" id="KW-0732">Signal</keyword>
<comment type="subcellular location">
    <subcellularLocation>
        <location evidence="1">Secreted</location>
        <location evidence="1">Cell wall</location>
    </subcellularLocation>
</comment>
<feature type="domain" description="Cell wall mannoprotein PIR1-like C-terminal" evidence="7">
    <location>
        <begin position="78"/>
        <end position="150"/>
    </location>
</feature>
<dbReference type="GO" id="GO:0005199">
    <property type="term" value="F:structural constituent of cell wall"/>
    <property type="evidence" value="ECO:0007669"/>
    <property type="project" value="TreeGrafter"/>
</dbReference>
<evidence type="ECO:0000256" key="2">
    <source>
        <dbReference type="ARBA" id="ARBA00022512"/>
    </source>
</evidence>
<gene>
    <name evidence="8" type="ORF">NA57DRAFT_45450</name>
</gene>
<protein>
    <recommendedName>
        <fullName evidence="7">Cell wall mannoprotein PIR1-like C-terminal domain-containing protein</fullName>
    </recommendedName>
</protein>
<sequence>MRRFASILLGLVAAASASPYPQAVTSAIAPAAPAPSGCHASYAGEFGMAIRMKRADSDSTPVACRNNNTLTMTLSNTIMKDDKQRTAYIASNRQFQFDGPPQAGAIYTAGFSVCDDDTIALGGSKTFYQCLSGTFYNLYDQSIGGQCGPVQMRFIKLEDCDEGQGVIGKDV</sequence>
<dbReference type="OrthoDB" id="5415592at2759"/>
<reference evidence="8" key="1">
    <citation type="journal article" date="2020" name="Stud. Mycol.">
        <title>101 Dothideomycetes genomes: a test case for predicting lifestyles and emergence of pathogens.</title>
        <authorList>
            <person name="Haridas S."/>
            <person name="Albert R."/>
            <person name="Binder M."/>
            <person name="Bloem J."/>
            <person name="Labutti K."/>
            <person name="Salamov A."/>
            <person name="Andreopoulos B."/>
            <person name="Baker S."/>
            <person name="Barry K."/>
            <person name="Bills G."/>
            <person name="Bluhm B."/>
            <person name="Cannon C."/>
            <person name="Castanera R."/>
            <person name="Culley D."/>
            <person name="Daum C."/>
            <person name="Ezra D."/>
            <person name="Gonzalez J."/>
            <person name="Henrissat B."/>
            <person name="Kuo A."/>
            <person name="Liang C."/>
            <person name="Lipzen A."/>
            <person name="Lutzoni F."/>
            <person name="Magnuson J."/>
            <person name="Mondo S."/>
            <person name="Nolan M."/>
            <person name="Ohm R."/>
            <person name="Pangilinan J."/>
            <person name="Park H.-J."/>
            <person name="Ramirez L."/>
            <person name="Alfaro M."/>
            <person name="Sun H."/>
            <person name="Tritt A."/>
            <person name="Yoshinaga Y."/>
            <person name="Zwiers L.-H."/>
            <person name="Turgeon B."/>
            <person name="Goodwin S."/>
            <person name="Spatafora J."/>
            <person name="Crous P."/>
            <person name="Grigoriev I."/>
        </authorList>
    </citation>
    <scope>NUCLEOTIDE SEQUENCE</scope>
    <source>
        <strain evidence="8">CBS 133067</strain>
    </source>
</reference>
<keyword evidence="3" id="KW-0964">Secreted</keyword>
<evidence type="ECO:0000256" key="1">
    <source>
        <dbReference type="ARBA" id="ARBA00004191"/>
    </source>
</evidence>
<name>A0A9P4I4D5_9PEZI</name>
<comment type="similarity">
    <text evidence="5">Belongs to the PIR protein family.</text>
</comment>
<evidence type="ECO:0000256" key="4">
    <source>
        <dbReference type="ARBA" id="ARBA00022729"/>
    </source>
</evidence>
<comment type="caution">
    <text evidence="8">The sequence shown here is derived from an EMBL/GenBank/DDBJ whole genome shotgun (WGS) entry which is preliminary data.</text>
</comment>
<organism evidence="8 9">
    <name type="scientific">Rhizodiscina lignyota</name>
    <dbReference type="NCBI Taxonomy" id="1504668"/>
    <lineage>
        <taxon>Eukaryota</taxon>
        <taxon>Fungi</taxon>
        <taxon>Dikarya</taxon>
        <taxon>Ascomycota</taxon>
        <taxon>Pezizomycotina</taxon>
        <taxon>Dothideomycetes</taxon>
        <taxon>Pleosporomycetidae</taxon>
        <taxon>Aulographales</taxon>
        <taxon>Rhizodiscinaceae</taxon>
        <taxon>Rhizodiscina</taxon>
    </lineage>
</organism>
<dbReference type="InterPro" id="IPR051153">
    <property type="entry name" value="Yeast_CWMannoprotein_PIR"/>
</dbReference>
<feature type="chain" id="PRO_5040492627" description="Cell wall mannoprotein PIR1-like C-terminal domain-containing protein" evidence="6">
    <location>
        <begin position="18"/>
        <end position="171"/>
    </location>
</feature>
<proteinExistence type="inferred from homology"/>
<evidence type="ECO:0000313" key="9">
    <source>
        <dbReference type="Proteomes" id="UP000799772"/>
    </source>
</evidence>
<dbReference type="InterPro" id="IPR054508">
    <property type="entry name" value="PIR1-like_C"/>
</dbReference>